<sequence>MDKGKLAIIILVIALIVAGGYIVYKNYPNLLNISGSNAKETSGNTYVTYQTSPQASQQQSAGTDNINYPSQISYVHAGEVYATPSAIKEMDLYVEPVDWDSVVGNDGIVIHFNFYDEQGRKVIFSGSSIDCVVNVYTPTTDRLMRSVNPRKVLYKGYATITNSDQGEGGPLAGIRIAYSDLSLGEYDRGIGQIKITASLPSGGTVEAEETYIYTRK</sequence>
<keyword evidence="1" id="KW-0472">Membrane</keyword>
<dbReference type="AlphaFoldDB" id="A0AAF0FUB4"/>
<reference evidence="2" key="1">
    <citation type="submission" date="2022-01" db="EMBL/GenBank/DDBJ databases">
        <title>Complete genome of Methanomicrobium antiquum DSM 21220.</title>
        <authorList>
            <person name="Chen S.-C."/>
            <person name="You Y.-T."/>
            <person name="Zhou Y.-Z."/>
            <person name="Lai M.-C."/>
        </authorList>
    </citation>
    <scope>NUCLEOTIDE SEQUENCE</scope>
    <source>
        <strain evidence="2">DSM 21220</strain>
    </source>
</reference>
<evidence type="ECO:0000313" key="3">
    <source>
        <dbReference type="Proteomes" id="UP001218895"/>
    </source>
</evidence>
<dbReference type="RefSeq" id="WP_278098904.1">
    <property type="nucleotide sequence ID" value="NZ_CP091092.1"/>
</dbReference>
<gene>
    <name evidence="2" type="ORF">L1994_07880</name>
</gene>
<protein>
    <submittedName>
        <fullName evidence="2">Uncharacterized protein</fullName>
    </submittedName>
</protein>
<feature type="transmembrane region" description="Helical" evidence="1">
    <location>
        <begin position="6"/>
        <end position="24"/>
    </location>
</feature>
<dbReference type="EMBL" id="CP091092">
    <property type="protein sequence ID" value="WFN36065.1"/>
    <property type="molecule type" value="Genomic_DNA"/>
</dbReference>
<dbReference type="GeneID" id="79950308"/>
<organism evidence="2 3">
    <name type="scientific">Methanomicrobium antiquum</name>
    <dbReference type="NCBI Taxonomy" id="487686"/>
    <lineage>
        <taxon>Archaea</taxon>
        <taxon>Methanobacteriati</taxon>
        <taxon>Methanobacteriota</taxon>
        <taxon>Stenosarchaea group</taxon>
        <taxon>Methanomicrobia</taxon>
        <taxon>Methanomicrobiales</taxon>
        <taxon>Methanomicrobiaceae</taxon>
        <taxon>Methanomicrobium</taxon>
    </lineage>
</organism>
<dbReference type="KEGG" id="manq:L1994_07880"/>
<keyword evidence="1" id="KW-0812">Transmembrane</keyword>
<dbReference type="Proteomes" id="UP001218895">
    <property type="component" value="Chromosome"/>
</dbReference>
<accession>A0AAF0FUB4</accession>
<keyword evidence="1" id="KW-1133">Transmembrane helix</keyword>
<keyword evidence="3" id="KW-1185">Reference proteome</keyword>
<name>A0AAF0FUB4_9EURY</name>
<evidence type="ECO:0000313" key="2">
    <source>
        <dbReference type="EMBL" id="WFN36065.1"/>
    </source>
</evidence>
<proteinExistence type="predicted"/>
<evidence type="ECO:0000256" key="1">
    <source>
        <dbReference type="SAM" id="Phobius"/>
    </source>
</evidence>